<dbReference type="HAMAP" id="MF_00165">
    <property type="entry name" value="Thymidylate_kinase"/>
    <property type="match status" value="1"/>
</dbReference>
<dbReference type="GO" id="GO:0005524">
    <property type="term" value="F:ATP binding"/>
    <property type="evidence" value="ECO:0007669"/>
    <property type="project" value="UniProtKB-UniRule"/>
</dbReference>
<evidence type="ECO:0000259" key="12">
    <source>
        <dbReference type="Pfam" id="PF02223"/>
    </source>
</evidence>
<dbReference type="RefSeq" id="WP_148855750.1">
    <property type="nucleotide sequence ID" value="NZ_PHNJ01000001.1"/>
</dbReference>
<feature type="binding site" evidence="11">
    <location>
        <begin position="7"/>
        <end position="14"/>
    </location>
    <ligand>
        <name>ATP</name>
        <dbReference type="ChEBI" id="CHEBI:30616"/>
    </ligand>
</feature>
<keyword evidence="5 11" id="KW-0545">Nucleotide biosynthesis</keyword>
<keyword evidence="8 11" id="KW-0067">ATP-binding</keyword>
<dbReference type="OrthoDB" id="43083at2157"/>
<evidence type="ECO:0000313" key="13">
    <source>
        <dbReference type="EMBL" id="TYL40103.1"/>
    </source>
</evidence>
<evidence type="ECO:0000256" key="8">
    <source>
        <dbReference type="ARBA" id="ARBA00022840"/>
    </source>
</evidence>
<dbReference type="PANTHER" id="PTHR10344">
    <property type="entry name" value="THYMIDYLATE KINASE"/>
    <property type="match status" value="1"/>
</dbReference>
<evidence type="ECO:0000256" key="5">
    <source>
        <dbReference type="ARBA" id="ARBA00022727"/>
    </source>
</evidence>
<evidence type="ECO:0000256" key="4">
    <source>
        <dbReference type="ARBA" id="ARBA00022679"/>
    </source>
</evidence>
<evidence type="ECO:0000256" key="11">
    <source>
        <dbReference type="HAMAP-Rule" id="MF_00165"/>
    </source>
</evidence>
<dbReference type="Pfam" id="PF02223">
    <property type="entry name" value="Thymidylate_kin"/>
    <property type="match status" value="1"/>
</dbReference>
<dbReference type="GO" id="GO:0006235">
    <property type="term" value="P:dTTP biosynthetic process"/>
    <property type="evidence" value="ECO:0007669"/>
    <property type="project" value="UniProtKB-UniRule"/>
</dbReference>
<sequence>MLVTLEGLDGSGKTTVWEALHDVYPDATFTTEPTSGETGSWYGEAVYRSIEDDGADPLAELFLYTADHADHLSRVIEPALERDDLVISDRYSDSRYAYQGATLAEDGRITRPLEYVVGIHRAFSIEPDLTIYLDLDPETAAARAGTTNKFERAEYLTSVRDNYERLIDRDPARFVRVDATQPPEVVLERVEDVLASALEEDEADTGDE</sequence>
<dbReference type="SUPFAM" id="SSF52540">
    <property type="entry name" value="P-loop containing nucleoside triphosphate hydrolases"/>
    <property type="match status" value="1"/>
</dbReference>
<dbReference type="AlphaFoldDB" id="A0A8J8TS09"/>
<organism evidence="13 14">
    <name type="scientific">Natronococcus pandeyae</name>
    <dbReference type="NCBI Taxonomy" id="2055836"/>
    <lineage>
        <taxon>Archaea</taxon>
        <taxon>Methanobacteriati</taxon>
        <taxon>Methanobacteriota</taxon>
        <taxon>Stenosarchaea group</taxon>
        <taxon>Halobacteria</taxon>
        <taxon>Halobacteriales</taxon>
        <taxon>Natrialbaceae</taxon>
        <taxon>Natronococcus</taxon>
    </lineage>
</organism>
<dbReference type="Proteomes" id="UP000766904">
    <property type="component" value="Unassembled WGS sequence"/>
</dbReference>
<accession>A0A8J8TS09</accession>
<keyword evidence="14" id="KW-1185">Reference proteome</keyword>
<dbReference type="GO" id="GO:0005737">
    <property type="term" value="C:cytoplasm"/>
    <property type="evidence" value="ECO:0007669"/>
    <property type="project" value="TreeGrafter"/>
</dbReference>
<dbReference type="GO" id="GO:0004798">
    <property type="term" value="F:dTMP kinase activity"/>
    <property type="evidence" value="ECO:0007669"/>
    <property type="project" value="UniProtKB-UniRule"/>
</dbReference>
<dbReference type="EMBL" id="PHNJ01000001">
    <property type="protein sequence ID" value="TYL40103.1"/>
    <property type="molecule type" value="Genomic_DNA"/>
</dbReference>
<keyword evidence="6 11" id="KW-0547">Nucleotide-binding</keyword>
<dbReference type="CDD" id="cd01672">
    <property type="entry name" value="TMPK"/>
    <property type="match status" value="1"/>
</dbReference>
<dbReference type="GO" id="GO:0006233">
    <property type="term" value="P:dTDP biosynthetic process"/>
    <property type="evidence" value="ECO:0007669"/>
    <property type="project" value="InterPro"/>
</dbReference>
<dbReference type="InterPro" id="IPR018094">
    <property type="entry name" value="Thymidylate_kinase"/>
</dbReference>
<evidence type="ECO:0000256" key="1">
    <source>
        <dbReference type="ARBA" id="ARBA00009776"/>
    </source>
</evidence>
<evidence type="ECO:0000256" key="10">
    <source>
        <dbReference type="ARBA" id="ARBA00048743"/>
    </source>
</evidence>
<keyword evidence="4 11" id="KW-0808">Transferase</keyword>
<evidence type="ECO:0000256" key="9">
    <source>
        <dbReference type="ARBA" id="ARBA00029962"/>
    </source>
</evidence>
<evidence type="ECO:0000313" key="14">
    <source>
        <dbReference type="Proteomes" id="UP000766904"/>
    </source>
</evidence>
<dbReference type="EC" id="2.7.4.9" evidence="2 11"/>
<evidence type="ECO:0000256" key="6">
    <source>
        <dbReference type="ARBA" id="ARBA00022741"/>
    </source>
</evidence>
<gene>
    <name evidence="11" type="primary">tmk</name>
    <name evidence="13" type="ORF">CV102_00535</name>
</gene>
<feature type="domain" description="Thymidylate kinase-like" evidence="12">
    <location>
        <begin position="5"/>
        <end position="189"/>
    </location>
</feature>
<dbReference type="PANTHER" id="PTHR10344:SF4">
    <property type="entry name" value="UMP-CMP KINASE 2, MITOCHONDRIAL"/>
    <property type="match status" value="1"/>
</dbReference>
<dbReference type="GO" id="GO:0006227">
    <property type="term" value="P:dUDP biosynthetic process"/>
    <property type="evidence" value="ECO:0007669"/>
    <property type="project" value="TreeGrafter"/>
</dbReference>
<protein>
    <recommendedName>
        <fullName evidence="3 11">Probable thymidylate kinase</fullName>
        <ecNumber evidence="2 11">2.7.4.9</ecNumber>
    </recommendedName>
    <alternativeName>
        <fullName evidence="9 11">dTMP kinase</fullName>
    </alternativeName>
</protein>
<evidence type="ECO:0000256" key="2">
    <source>
        <dbReference type="ARBA" id="ARBA00012980"/>
    </source>
</evidence>
<dbReference type="Gene3D" id="3.40.50.300">
    <property type="entry name" value="P-loop containing nucleotide triphosphate hydrolases"/>
    <property type="match status" value="1"/>
</dbReference>
<reference evidence="13" key="1">
    <citation type="submission" date="2017-11" db="EMBL/GenBank/DDBJ databases">
        <authorList>
            <person name="Kajale S.C."/>
            <person name="Sharma A."/>
        </authorList>
    </citation>
    <scope>NUCLEOTIDE SEQUENCE</scope>
    <source>
        <strain evidence="13">LS1_42</strain>
    </source>
</reference>
<evidence type="ECO:0000256" key="7">
    <source>
        <dbReference type="ARBA" id="ARBA00022777"/>
    </source>
</evidence>
<comment type="catalytic activity">
    <reaction evidence="10 11">
        <text>dTMP + ATP = dTDP + ADP</text>
        <dbReference type="Rhea" id="RHEA:13517"/>
        <dbReference type="ChEBI" id="CHEBI:30616"/>
        <dbReference type="ChEBI" id="CHEBI:58369"/>
        <dbReference type="ChEBI" id="CHEBI:63528"/>
        <dbReference type="ChEBI" id="CHEBI:456216"/>
        <dbReference type="EC" id="2.7.4.9"/>
    </reaction>
</comment>
<name>A0A8J8TS09_9EURY</name>
<dbReference type="InterPro" id="IPR039430">
    <property type="entry name" value="Thymidylate_kin-like_dom"/>
</dbReference>
<comment type="similarity">
    <text evidence="1 11">Belongs to the thymidylate kinase family.</text>
</comment>
<dbReference type="InterPro" id="IPR027417">
    <property type="entry name" value="P-loop_NTPase"/>
</dbReference>
<comment type="caution">
    <text evidence="13">The sequence shown here is derived from an EMBL/GenBank/DDBJ whole genome shotgun (WGS) entry which is preliminary data.</text>
</comment>
<evidence type="ECO:0000256" key="3">
    <source>
        <dbReference type="ARBA" id="ARBA00013355"/>
    </source>
</evidence>
<dbReference type="NCBIfam" id="TIGR00041">
    <property type="entry name" value="DTMP_kinase"/>
    <property type="match status" value="1"/>
</dbReference>
<keyword evidence="7 11" id="KW-0418">Kinase</keyword>
<proteinExistence type="inferred from homology"/>